<evidence type="ECO:0000313" key="2">
    <source>
        <dbReference type="EMBL" id="EDN93776.1"/>
    </source>
</evidence>
<reference evidence="3" key="1">
    <citation type="journal article" date="2011" name="PLoS Genet.">
        <title>Genomic analysis of the necrotrophic fungal pathogens Sclerotinia sclerotiorum and Botrytis cinerea.</title>
        <authorList>
            <person name="Amselem J."/>
            <person name="Cuomo C.A."/>
            <person name="van Kan J.A."/>
            <person name="Viaud M."/>
            <person name="Benito E.P."/>
            <person name="Couloux A."/>
            <person name="Coutinho P.M."/>
            <person name="de Vries R.P."/>
            <person name="Dyer P.S."/>
            <person name="Fillinger S."/>
            <person name="Fournier E."/>
            <person name="Gout L."/>
            <person name="Hahn M."/>
            <person name="Kohn L."/>
            <person name="Lapalu N."/>
            <person name="Plummer K.M."/>
            <person name="Pradier J.M."/>
            <person name="Quevillon E."/>
            <person name="Sharon A."/>
            <person name="Simon A."/>
            <person name="ten Have A."/>
            <person name="Tudzynski B."/>
            <person name="Tudzynski P."/>
            <person name="Wincker P."/>
            <person name="Andrew M."/>
            <person name="Anthouard V."/>
            <person name="Beever R.E."/>
            <person name="Beffa R."/>
            <person name="Benoit I."/>
            <person name="Bouzid O."/>
            <person name="Brault B."/>
            <person name="Chen Z."/>
            <person name="Choquer M."/>
            <person name="Collemare J."/>
            <person name="Cotton P."/>
            <person name="Danchin E.G."/>
            <person name="Da Silva C."/>
            <person name="Gautier A."/>
            <person name="Giraud C."/>
            <person name="Giraud T."/>
            <person name="Gonzalez C."/>
            <person name="Grossetete S."/>
            <person name="Guldener U."/>
            <person name="Henrissat B."/>
            <person name="Howlett B.J."/>
            <person name="Kodira C."/>
            <person name="Kretschmer M."/>
            <person name="Lappartient A."/>
            <person name="Leroch M."/>
            <person name="Levis C."/>
            <person name="Mauceli E."/>
            <person name="Neuveglise C."/>
            <person name="Oeser B."/>
            <person name="Pearson M."/>
            <person name="Poulain J."/>
            <person name="Poussereau N."/>
            <person name="Quesneville H."/>
            <person name="Rascle C."/>
            <person name="Schumacher J."/>
            <person name="Segurens B."/>
            <person name="Sexton A."/>
            <person name="Silva E."/>
            <person name="Sirven C."/>
            <person name="Soanes D.M."/>
            <person name="Talbot N.J."/>
            <person name="Templeton M."/>
            <person name="Yandava C."/>
            <person name="Yarden O."/>
            <person name="Zeng Q."/>
            <person name="Rollins J.A."/>
            <person name="Lebrun M.H."/>
            <person name="Dickman M."/>
        </authorList>
    </citation>
    <scope>NUCLEOTIDE SEQUENCE [LARGE SCALE GENOMIC DNA]</scope>
    <source>
        <strain evidence="3">ATCC 18683 / 1980 / Ss-1</strain>
    </source>
</reference>
<dbReference type="KEGG" id="ssl:SS1G_09643"/>
<proteinExistence type="predicted"/>
<gene>
    <name evidence="2" type="ORF">SS1G_09643</name>
</gene>
<sequence>MHVEVFLPCLAKLLLGLGWGRNFFRHVDCGASGPNLRLMELTLGVFF</sequence>
<evidence type="ECO:0000256" key="1">
    <source>
        <dbReference type="SAM" id="SignalP"/>
    </source>
</evidence>
<dbReference type="EMBL" id="CH476634">
    <property type="protein sequence ID" value="EDN93776.1"/>
    <property type="molecule type" value="Genomic_DNA"/>
</dbReference>
<dbReference type="Proteomes" id="UP000001312">
    <property type="component" value="Unassembled WGS sequence"/>
</dbReference>
<evidence type="ECO:0000313" key="3">
    <source>
        <dbReference type="Proteomes" id="UP000001312"/>
    </source>
</evidence>
<keyword evidence="1" id="KW-0732">Signal</keyword>
<protein>
    <submittedName>
        <fullName evidence="2">Uncharacterized protein</fullName>
    </submittedName>
</protein>
<feature type="signal peptide" evidence="1">
    <location>
        <begin position="1"/>
        <end position="20"/>
    </location>
</feature>
<accession>A7EWD4</accession>
<feature type="chain" id="PRO_5002708587" evidence="1">
    <location>
        <begin position="21"/>
        <end position="47"/>
    </location>
</feature>
<dbReference type="RefSeq" id="XP_001589010.1">
    <property type="nucleotide sequence ID" value="XM_001588960.1"/>
</dbReference>
<keyword evidence="3" id="KW-1185">Reference proteome</keyword>
<dbReference type="GeneID" id="5485545"/>
<organism evidence="2 3">
    <name type="scientific">Sclerotinia sclerotiorum (strain ATCC 18683 / 1980 / Ss-1)</name>
    <name type="common">White mold</name>
    <name type="synonym">Whetzelinia sclerotiorum</name>
    <dbReference type="NCBI Taxonomy" id="665079"/>
    <lineage>
        <taxon>Eukaryota</taxon>
        <taxon>Fungi</taxon>
        <taxon>Dikarya</taxon>
        <taxon>Ascomycota</taxon>
        <taxon>Pezizomycotina</taxon>
        <taxon>Leotiomycetes</taxon>
        <taxon>Helotiales</taxon>
        <taxon>Sclerotiniaceae</taxon>
        <taxon>Sclerotinia</taxon>
    </lineage>
</organism>
<dbReference type="AlphaFoldDB" id="A7EWD4"/>
<dbReference type="InParanoid" id="A7EWD4"/>
<name>A7EWD4_SCLS1</name>